<evidence type="ECO:0000313" key="2">
    <source>
        <dbReference type="WBParaSite" id="nRc.2.0.1.t02319-RA"/>
    </source>
</evidence>
<dbReference type="Proteomes" id="UP000887565">
    <property type="component" value="Unplaced"/>
</dbReference>
<evidence type="ECO:0000313" key="1">
    <source>
        <dbReference type="Proteomes" id="UP000887565"/>
    </source>
</evidence>
<keyword evidence="1" id="KW-1185">Reference proteome</keyword>
<dbReference type="AlphaFoldDB" id="A0A915HKX3"/>
<accession>A0A915HKX3</accession>
<organism evidence="1 2">
    <name type="scientific">Romanomermis culicivorax</name>
    <name type="common">Nematode worm</name>
    <dbReference type="NCBI Taxonomy" id="13658"/>
    <lineage>
        <taxon>Eukaryota</taxon>
        <taxon>Metazoa</taxon>
        <taxon>Ecdysozoa</taxon>
        <taxon>Nematoda</taxon>
        <taxon>Enoplea</taxon>
        <taxon>Dorylaimia</taxon>
        <taxon>Mermithida</taxon>
        <taxon>Mermithoidea</taxon>
        <taxon>Mermithidae</taxon>
        <taxon>Romanomermis</taxon>
    </lineage>
</organism>
<protein>
    <submittedName>
        <fullName evidence="2">Uncharacterized protein</fullName>
    </submittedName>
</protein>
<name>A0A915HKX3_ROMCU</name>
<proteinExistence type="predicted"/>
<dbReference type="WBParaSite" id="nRc.2.0.1.t02319-RA">
    <property type="protein sequence ID" value="nRc.2.0.1.t02319-RA"/>
    <property type="gene ID" value="nRc.2.0.1.g02319"/>
</dbReference>
<reference evidence="2" key="1">
    <citation type="submission" date="2022-11" db="UniProtKB">
        <authorList>
            <consortium name="WormBaseParasite"/>
        </authorList>
    </citation>
    <scope>IDENTIFICATION</scope>
</reference>
<sequence>MNKEQEKINFCYNLEFNTSYLETAKRVIIKEFPLWKKNSFDKHCTLFFDNMIHTTEVNHQSLSIASLKTSPIQSTLEPKALWNDRLVFTNIASFLSGSVYCTCSGIMACGSCDQAGKNPKNHSIILKI</sequence>